<organism evidence="5 6">
    <name type="scientific">Methylococcus geothermalis</name>
    <dbReference type="NCBI Taxonomy" id="2681310"/>
    <lineage>
        <taxon>Bacteria</taxon>
        <taxon>Pseudomonadati</taxon>
        <taxon>Pseudomonadota</taxon>
        <taxon>Gammaproteobacteria</taxon>
        <taxon>Methylococcales</taxon>
        <taxon>Methylococcaceae</taxon>
        <taxon>Methylococcus</taxon>
    </lineage>
</organism>
<dbReference type="InterPro" id="IPR036388">
    <property type="entry name" value="WH-like_DNA-bd_sf"/>
</dbReference>
<dbReference type="Pfam" id="PF01638">
    <property type="entry name" value="HxlR"/>
    <property type="match status" value="1"/>
</dbReference>
<evidence type="ECO:0000256" key="2">
    <source>
        <dbReference type="ARBA" id="ARBA00023125"/>
    </source>
</evidence>
<accession>A0A858QBX5</accession>
<reference evidence="6" key="1">
    <citation type="submission" date="2019-12" db="EMBL/GenBank/DDBJ databases">
        <authorList>
            <person name="Awala S.I."/>
            <person name="Rhee S.K."/>
        </authorList>
    </citation>
    <scope>NUCLEOTIDE SEQUENCE [LARGE SCALE GENOMIC DNA]</scope>
    <source>
        <strain evidence="6">IM1</strain>
    </source>
</reference>
<dbReference type="AlphaFoldDB" id="A0A858QBX5"/>
<keyword evidence="6" id="KW-1185">Reference proteome</keyword>
<dbReference type="PANTHER" id="PTHR33204:SF17">
    <property type="entry name" value="TRANSCRIPTIONAL REGULATORY PROTEIN"/>
    <property type="match status" value="1"/>
</dbReference>
<feature type="domain" description="HTH hxlR-type" evidence="4">
    <location>
        <begin position="11"/>
        <end position="108"/>
    </location>
</feature>
<dbReference type="Gene3D" id="1.10.10.10">
    <property type="entry name" value="Winged helix-like DNA-binding domain superfamily/Winged helix DNA-binding domain"/>
    <property type="match status" value="1"/>
</dbReference>
<evidence type="ECO:0000256" key="1">
    <source>
        <dbReference type="ARBA" id="ARBA00023015"/>
    </source>
</evidence>
<gene>
    <name evidence="5" type="ORF">GNH96_13835</name>
</gene>
<keyword evidence="1" id="KW-0805">Transcription regulation</keyword>
<proteinExistence type="predicted"/>
<dbReference type="PANTHER" id="PTHR33204">
    <property type="entry name" value="TRANSCRIPTIONAL REGULATOR, MARR FAMILY"/>
    <property type="match status" value="1"/>
</dbReference>
<dbReference type="GO" id="GO:0003677">
    <property type="term" value="F:DNA binding"/>
    <property type="evidence" value="ECO:0007669"/>
    <property type="project" value="UniProtKB-KW"/>
</dbReference>
<evidence type="ECO:0000313" key="6">
    <source>
        <dbReference type="Proteomes" id="UP000503004"/>
    </source>
</evidence>
<sequence length="177" mass="19805">MQRTSFKNMECPAARALECVGEWWSMLILRDAFQGLTRFDEFQASLGIAPNILTRRLKHLTINGLLERRMYNPRPPRYEYLLTAKGRDFFPVLAAMLAWGNKHLTPEGISVQLADRRSGELVEPALVDGRTLAPITPESVMLQPGPAASAQVRLRARVSRARLANAALPDQERGKPA</sequence>
<evidence type="ECO:0000259" key="4">
    <source>
        <dbReference type="PROSITE" id="PS51118"/>
    </source>
</evidence>
<dbReference type="InterPro" id="IPR036390">
    <property type="entry name" value="WH_DNA-bd_sf"/>
</dbReference>
<dbReference type="KEGG" id="metu:GNH96_13835"/>
<name>A0A858QBX5_9GAMM</name>
<dbReference type="SUPFAM" id="SSF46785">
    <property type="entry name" value="Winged helix' DNA-binding domain"/>
    <property type="match status" value="1"/>
</dbReference>
<dbReference type="EMBL" id="CP046565">
    <property type="protein sequence ID" value="QJD31462.1"/>
    <property type="molecule type" value="Genomic_DNA"/>
</dbReference>
<evidence type="ECO:0000256" key="3">
    <source>
        <dbReference type="ARBA" id="ARBA00023163"/>
    </source>
</evidence>
<protein>
    <submittedName>
        <fullName evidence="5">Transcriptional regulator</fullName>
    </submittedName>
</protein>
<dbReference type="Proteomes" id="UP000503004">
    <property type="component" value="Chromosome"/>
</dbReference>
<dbReference type="InterPro" id="IPR002577">
    <property type="entry name" value="HTH_HxlR"/>
</dbReference>
<keyword evidence="2" id="KW-0238">DNA-binding</keyword>
<evidence type="ECO:0000313" key="5">
    <source>
        <dbReference type="EMBL" id="QJD31462.1"/>
    </source>
</evidence>
<keyword evidence="3" id="KW-0804">Transcription</keyword>
<dbReference type="PROSITE" id="PS51118">
    <property type="entry name" value="HTH_HXLR"/>
    <property type="match status" value="1"/>
</dbReference>